<dbReference type="FunFam" id="3.40.850.10:FF:000041">
    <property type="entry name" value="Kinesin-like calmodulin-binding protein"/>
    <property type="match status" value="1"/>
</dbReference>
<dbReference type="InterPro" id="IPR027417">
    <property type="entry name" value="P-loop_NTPase"/>
</dbReference>
<dbReference type="InterPro" id="IPR011993">
    <property type="entry name" value="PH-like_dom_sf"/>
</dbReference>
<comment type="caution">
    <text evidence="11">The sequence shown here is derived from an EMBL/GenBank/DDBJ whole genome shotgun (WGS) entry which is preliminary data.</text>
</comment>
<feature type="region of interest" description="Disordered" evidence="7">
    <location>
        <begin position="1"/>
        <end position="30"/>
    </location>
</feature>
<feature type="region of interest" description="Disordered" evidence="7">
    <location>
        <begin position="635"/>
        <end position="659"/>
    </location>
</feature>
<dbReference type="CDD" id="cd01366">
    <property type="entry name" value="KISc_C_terminal"/>
    <property type="match status" value="1"/>
</dbReference>
<dbReference type="AlphaFoldDB" id="A0AAE0BVZ4"/>
<dbReference type="PANTHER" id="PTHR47972:SF16">
    <property type="entry name" value="KINESIN-LIKE PROTEIN"/>
    <property type="match status" value="1"/>
</dbReference>
<dbReference type="GO" id="GO:0005856">
    <property type="term" value="C:cytoskeleton"/>
    <property type="evidence" value="ECO:0007669"/>
    <property type="project" value="InterPro"/>
</dbReference>
<keyword evidence="4 6" id="KW-0067">ATP-binding</keyword>
<feature type="region of interest" description="Disordered" evidence="7">
    <location>
        <begin position="1226"/>
        <end position="1249"/>
    </location>
</feature>
<name>A0AAE0BVZ4_9CHLO</name>
<feature type="domain" description="Kinesin motor" evidence="9">
    <location>
        <begin position="877"/>
        <end position="1200"/>
    </location>
</feature>
<evidence type="ECO:0000313" key="12">
    <source>
        <dbReference type="Proteomes" id="UP001190700"/>
    </source>
</evidence>
<dbReference type="GO" id="GO:0003777">
    <property type="term" value="F:microtubule motor activity"/>
    <property type="evidence" value="ECO:0007669"/>
    <property type="project" value="InterPro"/>
</dbReference>
<feature type="region of interest" description="Disordered" evidence="7">
    <location>
        <begin position="677"/>
        <end position="711"/>
    </location>
</feature>
<dbReference type="Pfam" id="PF21989">
    <property type="entry name" value="RA_2"/>
    <property type="match status" value="1"/>
</dbReference>
<dbReference type="SUPFAM" id="SSF50729">
    <property type="entry name" value="PH domain-like"/>
    <property type="match status" value="1"/>
</dbReference>
<dbReference type="InterPro" id="IPR027640">
    <property type="entry name" value="Kinesin-like_fam"/>
</dbReference>
<organism evidence="11 12">
    <name type="scientific">Cymbomonas tetramitiformis</name>
    <dbReference type="NCBI Taxonomy" id="36881"/>
    <lineage>
        <taxon>Eukaryota</taxon>
        <taxon>Viridiplantae</taxon>
        <taxon>Chlorophyta</taxon>
        <taxon>Pyramimonadophyceae</taxon>
        <taxon>Pyramimonadales</taxon>
        <taxon>Pyramimonadaceae</taxon>
        <taxon>Cymbomonas</taxon>
    </lineage>
</organism>
<dbReference type="InterPro" id="IPR014352">
    <property type="entry name" value="FERM/acyl-CoA-bd_prot_sf"/>
</dbReference>
<dbReference type="InterPro" id="IPR019748">
    <property type="entry name" value="FERM_central"/>
</dbReference>
<evidence type="ECO:0000256" key="3">
    <source>
        <dbReference type="ARBA" id="ARBA00022741"/>
    </source>
</evidence>
<protein>
    <submittedName>
        <fullName evidence="11">Uncharacterized protein</fullName>
    </submittedName>
</protein>
<dbReference type="GO" id="GO:0016491">
    <property type="term" value="F:oxidoreductase activity"/>
    <property type="evidence" value="ECO:0007669"/>
    <property type="project" value="InterPro"/>
</dbReference>
<dbReference type="Gene3D" id="2.30.29.30">
    <property type="entry name" value="Pleckstrin-homology domain (PH domain)/Phosphotyrosine-binding domain (PTB)"/>
    <property type="match status" value="1"/>
</dbReference>
<proteinExistence type="inferred from homology"/>
<evidence type="ECO:0000313" key="11">
    <source>
        <dbReference type="EMBL" id="KAK3243841.1"/>
    </source>
</evidence>
<dbReference type="SMART" id="SM00129">
    <property type="entry name" value="KISc"/>
    <property type="match status" value="1"/>
</dbReference>
<evidence type="ECO:0000259" key="10">
    <source>
        <dbReference type="PROSITE" id="PS51016"/>
    </source>
</evidence>
<dbReference type="GO" id="GO:0007018">
    <property type="term" value="P:microtubule-based movement"/>
    <property type="evidence" value="ECO:0007669"/>
    <property type="project" value="InterPro"/>
</dbReference>
<dbReference type="InterPro" id="IPR000857">
    <property type="entry name" value="MyTH4_dom"/>
</dbReference>
<dbReference type="InterPro" id="IPR019749">
    <property type="entry name" value="Band_41_domain"/>
</dbReference>
<keyword evidence="3 6" id="KW-0547">Nucleotide-binding</keyword>
<dbReference type="Pfam" id="PF00225">
    <property type="entry name" value="Kinesin"/>
    <property type="match status" value="1"/>
</dbReference>
<keyword evidence="12" id="KW-1185">Reference proteome</keyword>
<dbReference type="InterPro" id="IPR011254">
    <property type="entry name" value="Prismane-like_sf"/>
</dbReference>
<dbReference type="Gene3D" id="3.40.850.10">
    <property type="entry name" value="Kinesin motor domain"/>
    <property type="match status" value="1"/>
</dbReference>
<evidence type="ECO:0000256" key="2">
    <source>
        <dbReference type="ARBA" id="ARBA00022490"/>
    </source>
</evidence>
<evidence type="ECO:0000256" key="7">
    <source>
        <dbReference type="SAM" id="MobiDB-lite"/>
    </source>
</evidence>
<dbReference type="InterPro" id="IPR038185">
    <property type="entry name" value="MyTH4_dom_sf"/>
</dbReference>
<keyword evidence="5 6" id="KW-0505">Motor protein</keyword>
<evidence type="ECO:0000256" key="4">
    <source>
        <dbReference type="ARBA" id="ARBA00022840"/>
    </source>
</evidence>
<dbReference type="InterPro" id="IPR019821">
    <property type="entry name" value="Kinesin_motor_CS"/>
</dbReference>
<evidence type="ECO:0000259" key="8">
    <source>
        <dbReference type="PROSITE" id="PS50057"/>
    </source>
</evidence>
<dbReference type="GO" id="GO:0008017">
    <property type="term" value="F:microtubule binding"/>
    <property type="evidence" value="ECO:0007669"/>
    <property type="project" value="InterPro"/>
</dbReference>
<dbReference type="EMBL" id="LGRX02032617">
    <property type="protein sequence ID" value="KAK3243841.1"/>
    <property type="molecule type" value="Genomic_DNA"/>
</dbReference>
<feature type="binding site" evidence="6">
    <location>
        <begin position="959"/>
        <end position="966"/>
    </location>
    <ligand>
        <name>ATP</name>
        <dbReference type="ChEBI" id="CHEBI:30616"/>
    </ligand>
</feature>
<dbReference type="Proteomes" id="UP001190700">
    <property type="component" value="Unassembled WGS sequence"/>
</dbReference>
<comment type="similarity">
    <text evidence="6">Belongs to the TRAFAC class myosin-kinesin ATPase superfamily. Kinesin family.</text>
</comment>
<evidence type="ECO:0000256" key="5">
    <source>
        <dbReference type="ARBA" id="ARBA00023175"/>
    </source>
</evidence>
<feature type="compositionally biased region" description="Polar residues" evidence="7">
    <location>
        <begin position="19"/>
        <end position="30"/>
    </location>
</feature>
<dbReference type="Gene3D" id="6.10.250.760">
    <property type="match status" value="1"/>
</dbReference>
<dbReference type="Gene3D" id="1.20.80.10">
    <property type="match status" value="1"/>
</dbReference>
<dbReference type="SUPFAM" id="SSF56821">
    <property type="entry name" value="Prismane protein-like"/>
    <property type="match status" value="1"/>
</dbReference>
<dbReference type="PROSITE" id="PS50057">
    <property type="entry name" value="FERM_3"/>
    <property type="match status" value="1"/>
</dbReference>
<gene>
    <name evidence="11" type="ORF">CYMTET_46528</name>
</gene>
<dbReference type="InterPro" id="IPR001752">
    <property type="entry name" value="Kinesin_motor_dom"/>
</dbReference>
<evidence type="ECO:0000259" key="9">
    <source>
        <dbReference type="PROSITE" id="PS50067"/>
    </source>
</evidence>
<reference evidence="11 12" key="1">
    <citation type="journal article" date="2015" name="Genome Biol. Evol.">
        <title>Comparative Genomics of a Bacterivorous Green Alga Reveals Evolutionary Causalities and Consequences of Phago-Mixotrophic Mode of Nutrition.</title>
        <authorList>
            <person name="Burns J.A."/>
            <person name="Paasch A."/>
            <person name="Narechania A."/>
            <person name="Kim E."/>
        </authorList>
    </citation>
    <scope>NUCLEOTIDE SEQUENCE [LARGE SCALE GENOMIC DNA]</scope>
    <source>
        <strain evidence="11 12">PLY_AMNH</strain>
    </source>
</reference>
<dbReference type="SUPFAM" id="SSF47031">
    <property type="entry name" value="Second domain of FERM"/>
    <property type="match status" value="1"/>
</dbReference>
<dbReference type="Gene3D" id="3.10.20.90">
    <property type="entry name" value="Phosphatidylinositol 3-kinase Catalytic Subunit, Chain A, domain 1"/>
    <property type="match status" value="1"/>
</dbReference>
<sequence>MAELAADLREEEDDEVGSGPSTPISGDSSQSMALLVGQLDRFQVDAFCKAVQKQGSGKKMSLFKKSPKPGDRSAQYSVEEMLQFSKEAIPTSLLKLSSDHSSRGVKMFSLILKYMGELGDPVSPQEGSAICNKLLREGLKRPELRDELYAQLSKQTRNNANLRSCLKAWELMHLVAATMPPSKDFVSYVSEYIHDCAHDSNQPPEVRATANKAWSSLKRCAKAGPRRTVPSAEEVDALRSGRKLTTIVFFLDETFEELVYDITTTVLEAVETLAGIIKLQNYHTFSLFECRKYVVSKAAAPGEATPDEHIFLDDHKYIADVQADFRTAKANSKEAVQSKVLFKKRMFRETDESITEPMFINLSYVQAQHDYLQGNYPVGRDDAAQLAALQIQAEVGSVLKDNEDALASCVEKYITKQVLLTRPQADWSSDVAARYKALEQFSKEDARMQVLRILRSLPYGNSIFFVVKRIEDPIGLLPGRIILGINKRGIHFFRPVPKEYLHSAELRDIMQFGSSHSAVFFKMRVAGVLHIFQFETKQGEDICVALQTHINDVMMRRYSKAKAVSNDPNAPNAVKGDSGNAAPGTMSFSHMYEKRVAEMAKVLEEANNRIAEMTAEKAELQAEVRRMEEKLAETMDQLATEEEAKTEVSQSSDSLHQELADTKAKLVEAELQLAKAAAEGNDAEAEGSGTPKAAAKKPAPAAGKETAASSAKVVSLQKKVEDLQKEHNKASEAARTHEKVNKQLTKDKQLLENKVARLEKSKASETSSLQAKADEEIASVKGKLEQREAKIVELTEELASTTSLLSEKQAECESMATETQELEELREMKSDMDRKNAQTSAIIKRQAEQIEGLENLYREEQILRKRYFNMMEDMKGKIRVFCRTRPLSQKDLNNNQKYALSFPDEYTIDHPWKDEKKPRSYQFDTCYPGEANQDTVFEDTRYLIQSAVDGYNVCVFAYGQTGSGKTHTINGQPTNPGLVPRAITELFQIVDRDSNKFNFKINTYMLELYCDNLQDLLWDPKKKDRPKLDIKKDTKGWVSVANSVSFTVNSEQELKDCVKTGLERRKVAGTQMNMESSRSHLIISTVIESTNLQTQAVVKGKLSFVDLAGSERVKKSGSSGDQLKEAQAINKSLSALGDVISALATEQPHIPYRNHKLTMLMSDSLGGNAKTLMFVNVSPSDSDLEETQNSLTYATRVRSIINDASKNVTSKELMRLKKQIEFWKNKAGAHPEEGELEEIEDEKHTSEKG</sequence>
<dbReference type="InterPro" id="IPR002404">
    <property type="entry name" value="IRS_PTB"/>
</dbReference>
<dbReference type="GO" id="GO:0005737">
    <property type="term" value="C:cytoplasm"/>
    <property type="evidence" value="ECO:0007669"/>
    <property type="project" value="UniProtKB-SubCell"/>
</dbReference>
<feature type="region of interest" description="Disordered" evidence="7">
    <location>
        <begin position="724"/>
        <end position="748"/>
    </location>
</feature>
<comment type="subcellular location">
    <subcellularLocation>
        <location evidence="1">Cytoplasm</location>
    </subcellularLocation>
</comment>
<dbReference type="Pfam" id="PF02174">
    <property type="entry name" value="IRS"/>
    <property type="match status" value="1"/>
</dbReference>
<dbReference type="GO" id="GO:0005524">
    <property type="term" value="F:ATP binding"/>
    <property type="evidence" value="ECO:0007669"/>
    <property type="project" value="UniProtKB-UniRule"/>
</dbReference>
<evidence type="ECO:0000256" key="6">
    <source>
        <dbReference type="PROSITE-ProRule" id="PRU00283"/>
    </source>
</evidence>
<dbReference type="CDD" id="cd14473">
    <property type="entry name" value="FERM_B-lobe"/>
    <property type="match status" value="1"/>
</dbReference>
<dbReference type="SMART" id="SM00139">
    <property type="entry name" value="MyTH4"/>
    <property type="match status" value="1"/>
</dbReference>
<dbReference type="InterPro" id="IPR000299">
    <property type="entry name" value="FERM_domain"/>
</dbReference>
<dbReference type="FunFam" id="2.30.29.30:FF:000131">
    <property type="entry name" value="Kinesin-like calmodulin-binding protein (ZWICHEL)"/>
    <property type="match status" value="1"/>
</dbReference>
<dbReference type="PROSITE" id="PS50067">
    <property type="entry name" value="KINESIN_MOTOR_2"/>
    <property type="match status" value="1"/>
</dbReference>
<dbReference type="CDD" id="cd13200">
    <property type="entry name" value="FERM_C_KCBP"/>
    <property type="match status" value="1"/>
</dbReference>
<dbReference type="InterPro" id="IPR036961">
    <property type="entry name" value="Kinesin_motor_dom_sf"/>
</dbReference>
<evidence type="ECO:0000256" key="1">
    <source>
        <dbReference type="ARBA" id="ARBA00004496"/>
    </source>
</evidence>
<accession>A0AAE0BVZ4</accession>
<dbReference type="InterPro" id="IPR035963">
    <property type="entry name" value="FERM_2"/>
</dbReference>
<dbReference type="Pfam" id="PF00784">
    <property type="entry name" value="MyTH4"/>
    <property type="match status" value="1"/>
</dbReference>
<keyword evidence="2" id="KW-0963">Cytoplasm</keyword>
<dbReference type="Gene3D" id="1.25.40.530">
    <property type="entry name" value="MyTH4 domain"/>
    <property type="match status" value="1"/>
</dbReference>
<dbReference type="PROSITE" id="PS51016">
    <property type="entry name" value="MYTH4"/>
    <property type="match status" value="1"/>
</dbReference>
<dbReference type="PROSITE" id="PS00411">
    <property type="entry name" value="KINESIN_MOTOR_1"/>
    <property type="match status" value="1"/>
</dbReference>
<dbReference type="PANTHER" id="PTHR47972">
    <property type="entry name" value="KINESIN-LIKE PROTEIN KLP-3"/>
    <property type="match status" value="1"/>
</dbReference>
<dbReference type="PRINTS" id="PR00380">
    <property type="entry name" value="KINESINHEAVY"/>
</dbReference>
<feature type="domain" description="FERM" evidence="8">
    <location>
        <begin position="244"/>
        <end position="558"/>
    </location>
</feature>
<dbReference type="SUPFAM" id="SSF52540">
    <property type="entry name" value="P-loop containing nucleoside triphosphate hydrolases"/>
    <property type="match status" value="1"/>
</dbReference>
<feature type="domain" description="MyTH4" evidence="10">
    <location>
        <begin position="84"/>
        <end position="239"/>
    </location>
</feature>
<dbReference type="Pfam" id="PF00373">
    <property type="entry name" value="FERM_M"/>
    <property type="match status" value="1"/>
</dbReference>
<dbReference type="SMART" id="SM00295">
    <property type="entry name" value="B41"/>
    <property type="match status" value="1"/>
</dbReference>